<dbReference type="PANTHER" id="PTHR35936">
    <property type="entry name" value="MEMBRANE-BOUND LYTIC MUREIN TRANSGLYCOSYLASE F"/>
    <property type="match status" value="1"/>
</dbReference>
<dbReference type="PANTHER" id="PTHR35936:SF35">
    <property type="entry name" value="L-CYSTINE-BINDING PROTEIN TCYJ"/>
    <property type="match status" value="1"/>
</dbReference>
<dbReference type="Proteomes" id="UP000315388">
    <property type="component" value="Unassembled WGS sequence"/>
</dbReference>
<dbReference type="OrthoDB" id="9796586at2"/>
<evidence type="ECO:0000259" key="4">
    <source>
        <dbReference type="SMART" id="SM00079"/>
    </source>
</evidence>
<keyword evidence="1 2" id="KW-0732">Signal</keyword>
<sequence length="281" mass="31134">MRPHLFSAAFIMFWLSACLPASTQNLPQFPAFFNPKERLALPSLRGMDRLRFITTLDFPPFNALNNAGQLSGYNVDLAKALCDQMKLNDICQIEAAPWNEIISKLENGEAEAIIAGLSINAQNREKFLFTQPYLRLPARFMTKKTSGFTDRAAVATKGKNVGVISDTAHEQVLKTYFPDAVAKAYPDREKLLQALQKDEIIAAFDDGMTLSFWLASDEANDCCAFAGGPYLAPQYLGSGLSIAVAHKDAALASAFNHALQSLQQQGKLTELYLRYFPNSFY</sequence>
<proteinExistence type="predicted"/>
<dbReference type="GO" id="GO:0016020">
    <property type="term" value="C:membrane"/>
    <property type="evidence" value="ECO:0007669"/>
    <property type="project" value="InterPro"/>
</dbReference>
<organism evidence="5 6">
    <name type="scientific">Brucella gallinifaecis</name>
    <dbReference type="NCBI Taxonomy" id="215590"/>
    <lineage>
        <taxon>Bacteria</taxon>
        <taxon>Pseudomonadati</taxon>
        <taxon>Pseudomonadota</taxon>
        <taxon>Alphaproteobacteria</taxon>
        <taxon>Hyphomicrobiales</taxon>
        <taxon>Brucellaceae</taxon>
        <taxon>Brucella/Ochrobactrum group</taxon>
        <taxon>Brucella</taxon>
    </lineage>
</organism>
<feature type="chain" id="PRO_5021368303" evidence="2">
    <location>
        <begin position="24"/>
        <end position="281"/>
    </location>
</feature>
<dbReference type="AlphaFoldDB" id="A0A502BQ03"/>
<dbReference type="SMART" id="SM00062">
    <property type="entry name" value="PBPb"/>
    <property type="match status" value="1"/>
</dbReference>
<dbReference type="RefSeq" id="WP_140904324.1">
    <property type="nucleotide sequence ID" value="NZ_JBHTMD010000007.1"/>
</dbReference>
<dbReference type="InterPro" id="IPR001638">
    <property type="entry name" value="Solute-binding_3/MltF_N"/>
</dbReference>
<evidence type="ECO:0000313" key="6">
    <source>
        <dbReference type="Proteomes" id="UP000315388"/>
    </source>
</evidence>
<dbReference type="SUPFAM" id="SSF53850">
    <property type="entry name" value="Periplasmic binding protein-like II"/>
    <property type="match status" value="1"/>
</dbReference>
<evidence type="ECO:0000256" key="1">
    <source>
        <dbReference type="ARBA" id="ARBA00022729"/>
    </source>
</evidence>
<dbReference type="GO" id="GO:0015276">
    <property type="term" value="F:ligand-gated monoatomic ion channel activity"/>
    <property type="evidence" value="ECO:0007669"/>
    <property type="project" value="InterPro"/>
</dbReference>
<comment type="caution">
    <text evidence="5">The sequence shown here is derived from an EMBL/GenBank/DDBJ whole genome shotgun (WGS) entry which is preliminary data.</text>
</comment>
<evidence type="ECO:0000313" key="5">
    <source>
        <dbReference type="EMBL" id="TPF76274.1"/>
    </source>
</evidence>
<reference evidence="5 6" key="1">
    <citation type="journal article" date="2003" name="Int. J. Syst. Evol. Microbiol.">
        <title>Towards a standardized format for the description of a novel species (of an established genus): Ochrobactrum gallinifaecis sp. nov.</title>
        <authorList>
            <person name="Kampfer P."/>
            <person name="Buczolits S."/>
            <person name="Albrecht A."/>
            <person name="Busse H.J."/>
            <person name="Stackebrandt E."/>
        </authorList>
    </citation>
    <scope>NUCLEOTIDE SEQUENCE [LARGE SCALE GENOMIC DNA]</scope>
    <source>
        <strain evidence="5 6">ISO 196</strain>
    </source>
</reference>
<feature type="domain" description="Solute-binding protein family 3/N-terminal" evidence="3">
    <location>
        <begin position="49"/>
        <end position="279"/>
    </location>
</feature>
<name>A0A502BQ03_9HYPH</name>
<dbReference type="SMART" id="SM00079">
    <property type="entry name" value="PBPe"/>
    <property type="match status" value="1"/>
</dbReference>
<feature type="domain" description="Ionotropic glutamate receptor C-terminal" evidence="4">
    <location>
        <begin position="49"/>
        <end position="278"/>
    </location>
</feature>
<feature type="signal peptide" evidence="2">
    <location>
        <begin position="1"/>
        <end position="23"/>
    </location>
</feature>
<protein>
    <submittedName>
        <fullName evidence="5">Transporter substrate-binding domain-containing protein</fullName>
    </submittedName>
</protein>
<accession>A0A502BQ03</accession>
<dbReference type="Pfam" id="PF00497">
    <property type="entry name" value="SBP_bac_3"/>
    <property type="match status" value="1"/>
</dbReference>
<keyword evidence="6" id="KW-1185">Reference proteome</keyword>
<gene>
    <name evidence="5" type="ORF">FHY56_06380</name>
</gene>
<dbReference type="PROSITE" id="PS51257">
    <property type="entry name" value="PROKAR_LIPOPROTEIN"/>
    <property type="match status" value="1"/>
</dbReference>
<evidence type="ECO:0000259" key="3">
    <source>
        <dbReference type="SMART" id="SM00062"/>
    </source>
</evidence>
<evidence type="ECO:0000256" key="2">
    <source>
        <dbReference type="SAM" id="SignalP"/>
    </source>
</evidence>
<dbReference type="Gene3D" id="3.40.190.10">
    <property type="entry name" value="Periplasmic binding protein-like II"/>
    <property type="match status" value="2"/>
</dbReference>
<dbReference type="InterPro" id="IPR001320">
    <property type="entry name" value="Iontro_rcpt_C"/>
</dbReference>
<dbReference type="EMBL" id="VEWJ01000003">
    <property type="protein sequence ID" value="TPF76274.1"/>
    <property type="molecule type" value="Genomic_DNA"/>
</dbReference>